<dbReference type="OrthoDB" id="5551751at2759"/>
<evidence type="ECO:0000259" key="3">
    <source>
        <dbReference type="PROSITE" id="PS50213"/>
    </source>
</evidence>
<evidence type="ECO:0000256" key="1">
    <source>
        <dbReference type="ARBA" id="ARBA00022729"/>
    </source>
</evidence>
<dbReference type="AlphaFoldDB" id="A0A5C3KMG3"/>
<dbReference type="SUPFAM" id="SSF82153">
    <property type="entry name" value="FAS1 domain"/>
    <property type="match status" value="1"/>
</dbReference>
<dbReference type="Gene3D" id="2.30.180.10">
    <property type="entry name" value="FAS1 domain"/>
    <property type="match status" value="1"/>
</dbReference>
<dbReference type="Proteomes" id="UP000307440">
    <property type="component" value="Unassembled WGS sequence"/>
</dbReference>
<keyword evidence="5" id="KW-1185">Reference proteome</keyword>
<evidence type="ECO:0000313" key="4">
    <source>
        <dbReference type="EMBL" id="TFK21550.1"/>
    </source>
</evidence>
<feature type="signal peptide" evidence="2">
    <location>
        <begin position="1"/>
        <end position="17"/>
    </location>
</feature>
<reference evidence="4 5" key="1">
    <citation type="journal article" date="2019" name="Nat. Ecol. Evol.">
        <title>Megaphylogeny resolves global patterns of mushroom evolution.</title>
        <authorList>
            <person name="Varga T."/>
            <person name="Krizsan K."/>
            <person name="Foldi C."/>
            <person name="Dima B."/>
            <person name="Sanchez-Garcia M."/>
            <person name="Sanchez-Ramirez S."/>
            <person name="Szollosi G.J."/>
            <person name="Szarkandi J.G."/>
            <person name="Papp V."/>
            <person name="Albert L."/>
            <person name="Andreopoulos W."/>
            <person name="Angelini C."/>
            <person name="Antonin V."/>
            <person name="Barry K.W."/>
            <person name="Bougher N.L."/>
            <person name="Buchanan P."/>
            <person name="Buyck B."/>
            <person name="Bense V."/>
            <person name="Catcheside P."/>
            <person name="Chovatia M."/>
            <person name="Cooper J."/>
            <person name="Damon W."/>
            <person name="Desjardin D."/>
            <person name="Finy P."/>
            <person name="Geml J."/>
            <person name="Haridas S."/>
            <person name="Hughes K."/>
            <person name="Justo A."/>
            <person name="Karasinski D."/>
            <person name="Kautmanova I."/>
            <person name="Kiss B."/>
            <person name="Kocsube S."/>
            <person name="Kotiranta H."/>
            <person name="LaButti K.M."/>
            <person name="Lechner B.E."/>
            <person name="Liimatainen K."/>
            <person name="Lipzen A."/>
            <person name="Lukacs Z."/>
            <person name="Mihaltcheva S."/>
            <person name="Morgado L.N."/>
            <person name="Niskanen T."/>
            <person name="Noordeloos M.E."/>
            <person name="Ohm R.A."/>
            <person name="Ortiz-Santana B."/>
            <person name="Ovrebo C."/>
            <person name="Racz N."/>
            <person name="Riley R."/>
            <person name="Savchenko A."/>
            <person name="Shiryaev A."/>
            <person name="Soop K."/>
            <person name="Spirin V."/>
            <person name="Szebenyi C."/>
            <person name="Tomsovsky M."/>
            <person name="Tulloss R.E."/>
            <person name="Uehling J."/>
            <person name="Grigoriev I.V."/>
            <person name="Vagvolgyi C."/>
            <person name="Papp T."/>
            <person name="Martin F.M."/>
            <person name="Miettinen O."/>
            <person name="Hibbett D.S."/>
            <person name="Nagy L.G."/>
        </authorList>
    </citation>
    <scope>NUCLEOTIDE SEQUENCE [LARGE SCALE GENOMIC DNA]</scope>
    <source>
        <strain evidence="4 5">CBS 121175</strain>
    </source>
</reference>
<dbReference type="InterPro" id="IPR036378">
    <property type="entry name" value="FAS1_dom_sf"/>
</dbReference>
<dbReference type="InterPro" id="IPR040200">
    <property type="entry name" value="Mug57-like"/>
</dbReference>
<dbReference type="PANTHER" id="PTHR28156:SF1">
    <property type="entry name" value="FAS1 DOMAIN-CONTAINING PROTEIN YDR262W"/>
    <property type="match status" value="1"/>
</dbReference>
<dbReference type="Pfam" id="PF02469">
    <property type="entry name" value="Fasciclin"/>
    <property type="match status" value="1"/>
</dbReference>
<dbReference type="PANTHER" id="PTHR28156">
    <property type="entry name" value="FAS1 DOMAIN-CONTAINING PROTEIN YDR262W"/>
    <property type="match status" value="1"/>
</dbReference>
<evidence type="ECO:0000313" key="5">
    <source>
        <dbReference type="Proteomes" id="UP000307440"/>
    </source>
</evidence>
<feature type="chain" id="PRO_5023055459" description="FAS1 domain-containing protein" evidence="2">
    <location>
        <begin position="18"/>
        <end position="199"/>
    </location>
</feature>
<dbReference type="PROSITE" id="PS50213">
    <property type="entry name" value="FAS1"/>
    <property type="match status" value="1"/>
</dbReference>
<proteinExistence type="predicted"/>
<evidence type="ECO:0000256" key="2">
    <source>
        <dbReference type="SAM" id="SignalP"/>
    </source>
</evidence>
<keyword evidence="1 2" id="KW-0732">Signal</keyword>
<organism evidence="4 5">
    <name type="scientific">Coprinopsis marcescibilis</name>
    <name type="common">Agaric fungus</name>
    <name type="synonym">Psathyrella marcescibilis</name>
    <dbReference type="NCBI Taxonomy" id="230819"/>
    <lineage>
        <taxon>Eukaryota</taxon>
        <taxon>Fungi</taxon>
        <taxon>Dikarya</taxon>
        <taxon>Basidiomycota</taxon>
        <taxon>Agaricomycotina</taxon>
        <taxon>Agaricomycetes</taxon>
        <taxon>Agaricomycetidae</taxon>
        <taxon>Agaricales</taxon>
        <taxon>Agaricineae</taxon>
        <taxon>Psathyrellaceae</taxon>
        <taxon>Coprinopsis</taxon>
    </lineage>
</organism>
<feature type="domain" description="FAS1" evidence="3">
    <location>
        <begin position="39"/>
        <end position="191"/>
    </location>
</feature>
<sequence length="199" mass="22095">MQLPYFLLSLLLTPVLASQSEQIPMAIPNEDYVPQVSSKPSLADLLTIESSASIFYSYARELELSRGLSQRDMKMTLFVPTNKAVMALARKPHQDSKPSGEDGIEISEQEYERNSKSNVERWVSAHIVPGAPIPLTGTQQTLYPSKYISFKPVSSKIKNPEWNQVTLESGIHILSKKEASNGDLYIIDGTIIPDGTELD</sequence>
<gene>
    <name evidence="4" type="ORF">FA15DRAFT_672482</name>
</gene>
<name>A0A5C3KMG3_COPMA</name>
<dbReference type="EMBL" id="ML210265">
    <property type="protein sequence ID" value="TFK21550.1"/>
    <property type="molecule type" value="Genomic_DNA"/>
</dbReference>
<accession>A0A5C3KMG3</accession>
<protein>
    <recommendedName>
        <fullName evidence="3">FAS1 domain-containing protein</fullName>
    </recommendedName>
</protein>
<dbReference type="STRING" id="230819.A0A5C3KMG3"/>
<dbReference type="InterPro" id="IPR000782">
    <property type="entry name" value="FAS1_domain"/>
</dbReference>